<name>A0ABW3MM83_9PSEU</name>
<comment type="caution">
    <text evidence="1">The sequence shown here is derived from an EMBL/GenBank/DDBJ whole genome shotgun (WGS) entry which is preliminary data.</text>
</comment>
<gene>
    <name evidence="1" type="ORF">ACFQ1S_34185</name>
</gene>
<accession>A0ABW3MM83</accession>
<proteinExistence type="predicted"/>
<organism evidence="1 2">
    <name type="scientific">Kibdelosporangium lantanae</name>
    <dbReference type="NCBI Taxonomy" id="1497396"/>
    <lineage>
        <taxon>Bacteria</taxon>
        <taxon>Bacillati</taxon>
        <taxon>Actinomycetota</taxon>
        <taxon>Actinomycetes</taxon>
        <taxon>Pseudonocardiales</taxon>
        <taxon>Pseudonocardiaceae</taxon>
        <taxon>Kibdelosporangium</taxon>
    </lineage>
</organism>
<keyword evidence="2" id="KW-1185">Reference proteome</keyword>
<feature type="non-terminal residue" evidence="1">
    <location>
        <position position="61"/>
    </location>
</feature>
<evidence type="ECO:0000313" key="1">
    <source>
        <dbReference type="EMBL" id="MFD1050215.1"/>
    </source>
</evidence>
<dbReference type="EMBL" id="JBHTIS010002687">
    <property type="protein sequence ID" value="MFD1050215.1"/>
    <property type="molecule type" value="Genomic_DNA"/>
</dbReference>
<evidence type="ECO:0000313" key="2">
    <source>
        <dbReference type="Proteomes" id="UP001597045"/>
    </source>
</evidence>
<sequence>MGALITLGITLMAMVAIAWLRTKPARLRPTRSPDQVESRIVAGLLNGAIDQTRYHAEMARL</sequence>
<dbReference type="Proteomes" id="UP001597045">
    <property type="component" value="Unassembled WGS sequence"/>
</dbReference>
<protein>
    <submittedName>
        <fullName evidence="1">Uncharacterized protein</fullName>
    </submittedName>
</protein>
<reference evidence="2" key="1">
    <citation type="journal article" date="2019" name="Int. J. Syst. Evol. Microbiol.">
        <title>The Global Catalogue of Microorganisms (GCM) 10K type strain sequencing project: providing services to taxonomists for standard genome sequencing and annotation.</title>
        <authorList>
            <consortium name="The Broad Institute Genomics Platform"/>
            <consortium name="The Broad Institute Genome Sequencing Center for Infectious Disease"/>
            <person name="Wu L."/>
            <person name="Ma J."/>
        </authorList>
    </citation>
    <scope>NUCLEOTIDE SEQUENCE [LARGE SCALE GENOMIC DNA]</scope>
    <source>
        <strain evidence="2">JCM 31486</strain>
    </source>
</reference>